<dbReference type="AlphaFoldDB" id="A0A9D1ZIF4"/>
<keyword evidence="8" id="KW-1133">Transmembrane helix</keyword>
<evidence type="ECO:0000256" key="8">
    <source>
        <dbReference type="SAM" id="Phobius"/>
    </source>
</evidence>
<dbReference type="InterPro" id="IPR050736">
    <property type="entry name" value="Sensor_HK_Regulatory"/>
</dbReference>
<reference evidence="11" key="2">
    <citation type="submission" date="2021-04" db="EMBL/GenBank/DDBJ databases">
        <authorList>
            <person name="Gilroy R."/>
        </authorList>
    </citation>
    <scope>NUCLEOTIDE SEQUENCE</scope>
    <source>
        <strain evidence="11">Gambia2-208</strain>
    </source>
</reference>
<name>A0A9D1ZIF4_9BACE</name>
<evidence type="ECO:0000313" key="12">
    <source>
        <dbReference type="Proteomes" id="UP000886851"/>
    </source>
</evidence>
<dbReference type="Proteomes" id="UP000886851">
    <property type="component" value="Unassembled WGS sequence"/>
</dbReference>
<evidence type="ECO:0000256" key="6">
    <source>
        <dbReference type="ARBA" id="ARBA00023012"/>
    </source>
</evidence>
<feature type="chain" id="PRO_5038910615" description="histidine kinase" evidence="9">
    <location>
        <begin position="25"/>
        <end position="705"/>
    </location>
</feature>
<comment type="catalytic activity">
    <reaction evidence="1">
        <text>ATP + protein L-histidine = ADP + protein N-phospho-L-histidine.</text>
        <dbReference type="EC" id="2.7.13.3"/>
    </reaction>
</comment>
<keyword evidence="8" id="KW-0472">Membrane</keyword>
<dbReference type="EMBL" id="DXCV01000062">
    <property type="protein sequence ID" value="HIY88919.1"/>
    <property type="molecule type" value="Genomic_DNA"/>
</dbReference>
<dbReference type="InterPro" id="IPR005467">
    <property type="entry name" value="His_kinase_dom"/>
</dbReference>
<dbReference type="InterPro" id="IPR004358">
    <property type="entry name" value="Sig_transdc_His_kin-like_C"/>
</dbReference>
<dbReference type="InterPro" id="IPR011990">
    <property type="entry name" value="TPR-like_helical_dom_sf"/>
</dbReference>
<dbReference type="SMART" id="SM00028">
    <property type="entry name" value="TPR"/>
    <property type="match status" value="2"/>
</dbReference>
<dbReference type="Pfam" id="PF02518">
    <property type="entry name" value="HATPase_c"/>
    <property type="match status" value="1"/>
</dbReference>
<evidence type="ECO:0000313" key="11">
    <source>
        <dbReference type="EMBL" id="HIY88919.1"/>
    </source>
</evidence>
<comment type="caution">
    <text evidence="11">The sequence shown here is derived from an EMBL/GenBank/DDBJ whole genome shotgun (WGS) entry which is preliminary data.</text>
</comment>
<dbReference type="SMART" id="SM00388">
    <property type="entry name" value="HisKA"/>
    <property type="match status" value="1"/>
</dbReference>
<feature type="transmembrane region" description="Helical" evidence="8">
    <location>
        <begin position="422"/>
        <end position="444"/>
    </location>
</feature>
<dbReference type="SUPFAM" id="SSF47384">
    <property type="entry name" value="Homodimeric domain of signal transducing histidine kinase"/>
    <property type="match status" value="1"/>
</dbReference>
<keyword evidence="6" id="KW-0902">Two-component regulatory system</keyword>
<proteinExistence type="predicted"/>
<evidence type="ECO:0000256" key="3">
    <source>
        <dbReference type="ARBA" id="ARBA00022553"/>
    </source>
</evidence>
<dbReference type="PANTHER" id="PTHR43711">
    <property type="entry name" value="TWO-COMPONENT HISTIDINE KINASE"/>
    <property type="match status" value="1"/>
</dbReference>
<evidence type="ECO:0000259" key="10">
    <source>
        <dbReference type="PROSITE" id="PS50109"/>
    </source>
</evidence>
<keyword evidence="4" id="KW-0808">Transferase</keyword>
<dbReference type="Gene3D" id="1.25.40.10">
    <property type="entry name" value="Tetratricopeptide repeat domain"/>
    <property type="match status" value="1"/>
</dbReference>
<accession>A0A9D1ZIF4</accession>
<keyword evidence="7" id="KW-0175">Coiled coil</keyword>
<evidence type="ECO:0000256" key="4">
    <source>
        <dbReference type="ARBA" id="ARBA00022679"/>
    </source>
</evidence>
<protein>
    <recommendedName>
        <fullName evidence="2">histidine kinase</fullName>
        <ecNumber evidence="2">2.7.13.3</ecNumber>
    </recommendedName>
</protein>
<dbReference type="Pfam" id="PF00512">
    <property type="entry name" value="HisKA"/>
    <property type="match status" value="1"/>
</dbReference>
<dbReference type="InterPro" id="IPR003661">
    <property type="entry name" value="HisK_dim/P_dom"/>
</dbReference>
<dbReference type="PANTHER" id="PTHR43711:SF1">
    <property type="entry name" value="HISTIDINE KINASE 1"/>
    <property type="match status" value="1"/>
</dbReference>
<dbReference type="FunFam" id="1.10.287.130:FF:000001">
    <property type="entry name" value="Two-component sensor histidine kinase"/>
    <property type="match status" value="1"/>
</dbReference>
<keyword evidence="5 11" id="KW-0418">Kinase</keyword>
<evidence type="ECO:0000256" key="5">
    <source>
        <dbReference type="ARBA" id="ARBA00022777"/>
    </source>
</evidence>
<evidence type="ECO:0000256" key="2">
    <source>
        <dbReference type="ARBA" id="ARBA00012438"/>
    </source>
</evidence>
<feature type="signal peptide" evidence="9">
    <location>
        <begin position="1"/>
        <end position="24"/>
    </location>
</feature>
<keyword evidence="3" id="KW-0597">Phosphoprotein</keyword>
<keyword evidence="8" id="KW-0812">Transmembrane</keyword>
<dbReference type="SUPFAM" id="SSF55874">
    <property type="entry name" value="ATPase domain of HSP90 chaperone/DNA topoisomerase II/histidine kinase"/>
    <property type="match status" value="1"/>
</dbReference>
<feature type="domain" description="Histidine kinase" evidence="10">
    <location>
        <begin position="480"/>
        <end position="696"/>
    </location>
</feature>
<dbReference type="SUPFAM" id="SSF48452">
    <property type="entry name" value="TPR-like"/>
    <property type="match status" value="1"/>
</dbReference>
<dbReference type="SMART" id="SM00387">
    <property type="entry name" value="HATPase_c"/>
    <property type="match status" value="1"/>
</dbReference>
<dbReference type="PRINTS" id="PR00344">
    <property type="entry name" value="BCTRLSENSOR"/>
</dbReference>
<sequence>MKTLIYCILMGLLLWPGVSLHLHAQNNPFKIHDSIYVGYKELQKDVTSPETVKKAEALSAKARALGDKKGECVALTIPVLNAFYGHDSLRIIKAVRRLQQVAKANGHMPYYYYACTEYIYWLLNHNRSLKAVRMAEEMQRQADEDKDNYGIFSCLKAQGYIYYARGDLPTAIRYFEEALKFQLAYLPEQDAAMSYYRLTNMYRQVIQLDKAMQYAEKGIKVAKTNNNRKQVMLEKCKVLFDMGREDEFMQYYALCKEEMARTGKVSNNILKVLDTYEYIIQGDYEAAKKRAGKYYKLLCLVAEREGDYKSAYQYSRKLADLSDSLVRLVQTSDLAEMSVQLNNERMQRKAKDLEAKNIALNLSNTRLQLEQAQSQAELERINAENSALALKNRTLELDRVNAEMQRQQDLLEEEKLISRNRITIFIILTASLGVFVCLLCLYLYRRRLMVKQLSKKNQELAVAREQAEASNRMKSEFIHSMSHEIRTPLNAIVGFSQLLATPDDNSSEEEKSEYSHIILHNSELLTSLVNDILDLSSLESGEYVTNIAPCRCNDICRMAMDAVRYRVAEGVELRFRSEVPDYYELNTDGPRLKQVLIHILSNAAKFTQAGSITMGCSLTEVPGRVTFSVADTGPGVPPDKVDIIFNRFTKVDLFKQGTGLGLALCRSIAHVLHGEVDYDRSYTQGARFLFILPTTEEGRKKDDRA</sequence>
<dbReference type="InterPro" id="IPR036890">
    <property type="entry name" value="HATPase_C_sf"/>
</dbReference>
<evidence type="ECO:0000256" key="7">
    <source>
        <dbReference type="SAM" id="Coils"/>
    </source>
</evidence>
<dbReference type="Gene3D" id="3.30.565.10">
    <property type="entry name" value="Histidine kinase-like ATPase, C-terminal domain"/>
    <property type="match status" value="1"/>
</dbReference>
<gene>
    <name evidence="11" type="ORF">H9824_09475</name>
</gene>
<dbReference type="InterPro" id="IPR019734">
    <property type="entry name" value="TPR_rpt"/>
</dbReference>
<dbReference type="GO" id="GO:0000155">
    <property type="term" value="F:phosphorelay sensor kinase activity"/>
    <property type="evidence" value="ECO:0007669"/>
    <property type="project" value="InterPro"/>
</dbReference>
<dbReference type="InterPro" id="IPR036097">
    <property type="entry name" value="HisK_dim/P_sf"/>
</dbReference>
<feature type="coiled-coil region" evidence="7">
    <location>
        <begin position="336"/>
        <end position="417"/>
    </location>
</feature>
<dbReference type="CDD" id="cd00082">
    <property type="entry name" value="HisKA"/>
    <property type="match status" value="1"/>
</dbReference>
<dbReference type="Gene3D" id="1.10.287.130">
    <property type="match status" value="1"/>
</dbReference>
<dbReference type="PROSITE" id="PS50109">
    <property type="entry name" value="HIS_KIN"/>
    <property type="match status" value="1"/>
</dbReference>
<keyword evidence="9" id="KW-0732">Signal</keyword>
<dbReference type="InterPro" id="IPR003594">
    <property type="entry name" value="HATPase_dom"/>
</dbReference>
<reference evidence="11" key="1">
    <citation type="journal article" date="2021" name="PeerJ">
        <title>Extensive microbial diversity within the chicken gut microbiome revealed by metagenomics and culture.</title>
        <authorList>
            <person name="Gilroy R."/>
            <person name="Ravi A."/>
            <person name="Getino M."/>
            <person name="Pursley I."/>
            <person name="Horton D.L."/>
            <person name="Alikhan N.F."/>
            <person name="Baker D."/>
            <person name="Gharbi K."/>
            <person name="Hall N."/>
            <person name="Watson M."/>
            <person name="Adriaenssens E.M."/>
            <person name="Foster-Nyarko E."/>
            <person name="Jarju S."/>
            <person name="Secka A."/>
            <person name="Antonio M."/>
            <person name="Oren A."/>
            <person name="Chaudhuri R.R."/>
            <person name="La Ragione R."/>
            <person name="Hildebrand F."/>
            <person name="Pallen M.J."/>
        </authorList>
    </citation>
    <scope>NUCLEOTIDE SEQUENCE</scope>
    <source>
        <strain evidence="11">Gambia2-208</strain>
    </source>
</reference>
<organism evidence="11 12">
    <name type="scientific">Candidatus Bacteroides pullicola</name>
    <dbReference type="NCBI Taxonomy" id="2838475"/>
    <lineage>
        <taxon>Bacteria</taxon>
        <taxon>Pseudomonadati</taxon>
        <taxon>Bacteroidota</taxon>
        <taxon>Bacteroidia</taxon>
        <taxon>Bacteroidales</taxon>
        <taxon>Bacteroidaceae</taxon>
        <taxon>Bacteroides</taxon>
    </lineage>
</organism>
<evidence type="ECO:0000256" key="1">
    <source>
        <dbReference type="ARBA" id="ARBA00000085"/>
    </source>
</evidence>
<dbReference type="EC" id="2.7.13.3" evidence="2"/>
<evidence type="ECO:0000256" key="9">
    <source>
        <dbReference type="SAM" id="SignalP"/>
    </source>
</evidence>